<dbReference type="EMBL" id="JANJYJ010000965">
    <property type="protein sequence ID" value="KAK3170377.1"/>
    <property type="molecule type" value="Genomic_DNA"/>
</dbReference>
<evidence type="ECO:0000256" key="2">
    <source>
        <dbReference type="ARBA" id="ARBA00022840"/>
    </source>
</evidence>
<name>A0AAD9Z5I5_9ROSI</name>
<reference evidence="4" key="1">
    <citation type="journal article" date="2023" name="Plant J.">
        <title>Genome sequences and population genomics provide insights into the demographic history, inbreeding, and mutation load of two 'living fossil' tree species of Dipteronia.</title>
        <authorList>
            <person name="Feng Y."/>
            <person name="Comes H.P."/>
            <person name="Chen J."/>
            <person name="Zhu S."/>
            <person name="Lu R."/>
            <person name="Zhang X."/>
            <person name="Li P."/>
            <person name="Qiu J."/>
            <person name="Olsen K.M."/>
            <person name="Qiu Y."/>
        </authorList>
    </citation>
    <scope>NUCLEOTIDE SEQUENCE</scope>
    <source>
        <strain evidence="4">NBL</strain>
    </source>
</reference>
<dbReference type="InterPro" id="IPR001245">
    <property type="entry name" value="Ser-Thr/Tyr_kinase_cat_dom"/>
</dbReference>
<keyword evidence="2" id="KW-0067">ATP-binding</keyword>
<dbReference type="PROSITE" id="PS50011">
    <property type="entry name" value="PROTEIN_KINASE_DOM"/>
    <property type="match status" value="1"/>
</dbReference>
<dbReference type="Proteomes" id="UP001281410">
    <property type="component" value="Unassembled WGS sequence"/>
</dbReference>
<feature type="domain" description="Protein kinase" evidence="3">
    <location>
        <begin position="1"/>
        <end position="190"/>
    </location>
</feature>
<dbReference type="PANTHER" id="PTHR27005:SF466">
    <property type="entry name" value="NON-FUNCTIONAL PSEUDOKINASE ZED1-LIKE"/>
    <property type="match status" value="1"/>
</dbReference>
<dbReference type="GO" id="GO:0005524">
    <property type="term" value="F:ATP binding"/>
    <property type="evidence" value="ECO:0007669"/>
    <property type="project" value="UniProtKB-KW"/>
</dbReference>
<evidence type="ECO:0000256" key="1">
    <source>
        <dbReference type="ARBA" id="ARBA00022741"/>
    </source>
</evidence>
<keyword evidence="5" id="KW-1185">Reference proteome</keyword>
<dbReference type="GO" id="GO:0005886">
    <property type="term" value="C:plasma membrane"/>
    <property type="evidence" value="ECO:0007669"/>
    <property type="project" value="TreeGrafter"/>
</dbReference>
<dbReference type="GO" id="GO:0007166">
    <property type="term" value="P:cell surface receptor signaling pathway"/>
    <property type="evidence" value="ECO:0007669"/>
    <property type="project" value="InterPro"/>
</dbReference>
<accession>A0AAD9Z5I5</accession>
<evidence type="ECO:0000313" key="5">
    <source>
        <dbReference type="Proteomes" id="UP001281410"/>
    </source>
</evidence>
<dbReference type="InterPro" id="IPR045274">
    <property type="entry name" value="WAK-like"/>
</dbReference>
<dbReference type="GO" id="GO:0004674">
    <property type="term" value="F:protein serine/threonine kinase activity"/>
    <property type="evidence" value="ECO:0007669"/>
    <property type="project" value="TreeGrafter"/>
</dbReference>
<dbReference type="Pfam" id="PF07714">
    <property type="entry name" value="PK_Tyr_Ser-Thr"/>
    <property type="match status" value="1"/>
</dbReference>
<proteinExistence type="predicted"/>
<protein>
    <recommendedName>
        <fullName evidence="3">Protein kinase domain-containing protein</fullName>
    </recommendedName>
</protein>
<gene>
    <name evidence="4" type="ORF">Dsin_000197</name>
</gene>
<dbReference type="InterPro" id="IPR011009">
    <property type="entry name" value="Kinase-like_dom_sf"/>
</dbReference>
<keyword evidence="1" id="KW-0547">Nucleotide-binding</keyword>
<dbReference type="AlphaFoldDB" id="A0AAD9Z5I5"/>
<evidence type="ECO:0000259" key="3">
    <source>
        <dbReference type="PROSITE" id="PS50011"/>
    </source>
</evidence>
<comment type="caution">
    <text evidence="4">The sequence shown here is derived from an EMBL/GenBank/DDBJ whole genome shotgun (WGS) entry which is preliminary data.</text>
</comment>
<dbReference type="Gene3D" id="1.10.510.10">
    <property type="entry name" value="Transferase(Phosphotransferase) domain 1"/>
    <property type="match status" value="1"/>
</dbReference>
<organism evidence="4 5">
    <name type="scientific">Dipteronia sinensis</name>
    <dbReference type="NCBI Taxonomy" id="43782"/>
    <lineage>
        <taxon>Eukaryota</taxon>
        <taxon>Viridiplantae</taxon>
        <taxon>Streptophyta</taxon>
        <taxon>Embryophyta</taxon>
        <taxon>Tracheophyta</taxon>
        <taxon>Spermatophyta</taxon>
        <taxon>Magnoliopsida</taxon>
        <taxon>eudicotyledons</taxon>
        <taxon>Gunneridae</taxon>
        <taxon>Pentapetalae</taxon>
        <taxon>rosids</taxon>
        <taxon>malvids</taxon>
        <taxon>Sapindales</taxon>
        <taxon>Sapindaceae</taxon>
        <taxon>Hippocastanoideae</taxon>
        <taxon>Acereae</taxon>
        <taxon>Dipteronia</taxon>
    </lineage>
</organism>
<dbReference type="SUPFAM" id="SSF56112">
    <property type="entry name" value="Protein kinase-like (PK-like)"/>
    <property type="match status" value="1"/>
</dbReference>
<evidence type="ECO:0000313" key="4">
    <source>
        <dbReference type="EMBL" id="KAK3170377.1"/>
    </source>
</evidence>
<sequence>MGHKHILKLIGCCLETQIPILVFESFVNYETLSLNHHIGRHHDSHLKFLPWKQRLKISLEISNVFAYLHVGFPRPIVYSYMRSQHILLDEHYLPKLFDSSAECIPEGETQIKTQEASLFRATMGHMTPEYVKGGIDEKFDVYGFGALLFELFIECRNEYSERTEVKSSGGNLDQAWEAWARWPNFVTDRT</sequence>
<dbReference type="PANTHER" id="PTHR27005">
    <property type="entry name" value="WALL-ASSOCIATED RECEPTOR KINASE-LIKE 21"/>
    <property type="match status" value="1"/>
</dbReference>
<dbReference type="InterPro" id="IPR000719">
    <property type="entry name" value="Prot_kinase_dom"/>
</dbReference>